<dbReference type="EMBL" id="DRNF01000215">
    <property type="protein sequence ID" value="HHJ80660.1"/>
    <property type="molecule type" value="Genomic_DNA"/>
</dbReference>
<sequence>MQQTLLTVARQSIFYGLQHGQPMPVHMDDYPPPLRQQRATFVTLNIGGQLRGCIGTLEAHRLLLLDVAHNAYAAAFNDPRFLPLSQAEFEQLEIHISILSPAEEMAFTSEQGLINQLRPGIDGLILQAGQQRGTFLPSVWQQLPEPEQFIQQLKLKAGLPANYWSANLRVWRYTSLSFP</sequence>
<dbReference type="Proteomes" id="UP000885832">
    <property type="component" value="Unassembled WGS sequence"/>
</dbReference>
<gene>
    <name evidence="2" type="primary">amrA</name>
    <name evidence="2" type="ORF">ENJ65_03400</name>
</gene>
<dbReference type="Gene3D" id="3.30.1490.150">
    <property type="entry name" value="Hypothetical protein ph0010, domain 2"/>
    <property type="match status" value="1"/>
</dbReference>
<evidence type="ECO:0000313" key="2">
    <source>
        <dbReference type="EMBL" id="HHJ80660.1"/>
    </source>
</evidence>
<reference evidence="2" key="1">
    <citation type="journal article" date="2020" name="mSystems">
        <title>Genome- and Community-Level Interaction Insights into Carbon Utilization and Element Cycling Functions of Hydrothermarchaeota in Hydrothermal Sediment.</title>
        <authorList>
            <person name="Zhou Z."/>
            <person name="Liu Y."/>
            <person name="Xu W."/>
            <person name="Pan J."/>
            <person name="Luo Z.H."/>
            <person name="Li M."/>
        </authorList>
    </citation>
    <scope>NUCLEOTIDE SEQUENCE [LARGE SCALE GENOMIC DNA]</scope>
    <source>
        <strain evidence="2">HyVt-505</strain>
    </source>
</reference>
<organism evidence="2">
    <name type="scientific">Candidatus Tenderia electrophaga</name>
    <dbReference type="NCBI Taxonomy" id="1748243"/>
    <lineage>
        <taxon>Bacteria</taxon>
        <taxon>Pseudomonadati</taxon>
        <taxon>Pseudomonadota</taxon>
        <taxon>Gammaproteobacteria</taxon>
        <taxon>Candidatus Tenderiales</taxon>
        <taxon>Candidatus Tenderiaceae</taxon>
        <taxon>Candidatus Tenderia</taxon>
    </lineage>
</organism>
<dbReference type="InterPro" id="IPR036071">
    <property type="entry name" value="AMMECR1_dom_sf"/>
</dbReference>
<dbReference type="NCBIfam" id="TIGR04335">
    <property type="entry name" value="AmmeMemoSam_A"/>
    <property type="match status" value="1"/>
</dbReference>
<dbReference type="InterPro" id="IPR002733">
    <property type="entry name" value="AMMECR1_domain"/>
</dbReference>
<feature type="domain" description="AMMECR1" evidence="1">
    <location>
        <begin position="1"/>
        <end position="179"/>
    </location>
</feature>
<accession>A0A832N588</accession>
<comment type="caution">
    <text evidence="2">The sequence shown here is derived from an EMBL/GenBank/DDBJ whole genome shotgun (WGS) entry which is preliminary data.</text>
</comment>
<dbReference type="PANTHER" id="PTHR13016:SF0">
    <property type="entry name" value="AMME SYNDROME CANDIDATE GENE 1 PROTEIN"/>
    <property type="match status" value="1"/>
</dbReference>
<evidence type="ECO:0000259" key="1">
    <source>
        <dbReference type="PROSITE" id="PS51112"/>
    </source>
</evidence>
<proteinExistence type="predicted"/>
<dbReference type="PANTHER" id="PTHR13016">
    <property type="entry name" value="AMMECR1 HOMOLOG"/>
    <property type="match status" value="1"/>
</dbReference>
<dbReference type="NCBIfam" id="TIGR00296">
    <property type="entry name" value="TIGR00296 family protein"/>
    <property type="match status" value="1"/>
</dbReference>
<dbReference type="InterPro" id="IPR027623">
    <property type="entry name" value="AmmeMemoSam_A"/>
</dbReference>
<dbReference type="InterPro" id="IPR023473">
    <property type="entry name" value="AMMECR1"/>
</dbReference>
<protein>
    <submittedName>
        <fullName evidence="2">AmmeMemoRadiSam system protein A</fullName>
    </submittedName>
</protein>
<dbReference type="InterPro" id="IPR027485">
    <property type="entry name" value="AMMECR1_N"/>
</dbReference>
<name>A0A832N588_9GAMM</name>
<dbReference type="Gene3D" id="3.30.700.20">
    <property type="entry name" value="Hypothetical protein ph0010, domain 1"/>
    <property type="match status" value="1"/>
</dbReference>
<dbReference type="PROSITE" id="PS51112">
    <property type="entry name" value="AMMECR1"/>
    <property type="match status" value="1"/>
</dbReference>
<dbReference type="SUPFAM" id="SSF143447">
    <property type="entry name" value="AMMECR1-like"/>
    <property type="match status" value="1"/>
</dbReference>
<dbReference type="Pfam" id="PF01871">
    <property type="entry name" value="AMMECR1"/>
    <property type="match status" value="1"/>
</dbReference>
<dbReference type="AlphaFoldDB" id="A0A832N588"/>